<proteinExistence type="predicted"/>
<dbReference type="PANTHER" id="PTHR46586:SF3">
    <property type="entry name" value="ANKYRIN REPEAT-CONTAINING PROTEIN"/>
    <property type="match status" value="1"/>
</dbReference>
<dbReference type="Proteomes" id="UP000694044">
    <property type="component" value="Unassembled WGS sequence"/>
</dbReference>
<protein>
    <submittedName>
        <fullName evidence="1">Uncharacterized protein</fullName>
    </submittedName>
</protein>
<name>A0A8T1VJX4_9STRA</name>
<evidence type="ECO:0000313" key="1">
    <source>
        <dbReference type="EMBL" id="KAG7381226.1"/>
    </source>
</evidence>
<dbReference type="PANTHER" id="PTHR46586">
    <property type="entry name" value="ANKYRIN REPEAT-CONTAINING PROTEIN"/>
    <property type="match status" value="1"/>
</dbReference>
<gene>
    <name evidence="1" type="ORF">PHYPSEUDO_006270</name>
</gene>
<reference evidence="1" key="1">
    <citation type="submission" date="2021-02" db="EMBL/GenBank/DDBJ databases">
        <authorList>
            <person name="Palmer J.M."/>
        </authorList>
    </citation>
    <scope>NUCLEOTIDE SEQUENCE</scope>
    <source>
        <strain evidence="1">SCRP734</strain>
    </source>
</reference>
<dbReference type="InterPro" id="IPR002110">
    <property type="entry name" value="Ankyrin_rpt"/>
</dbReference>
<organism evidence="1 2">
    <name type="scientific">Phytophthora pseudosyringae</name>
    <dbReference type="NCBI Taxonomy" id="221518"/>
    <lineage>
        <taxon>Eukaryota</taxon>
        <taxon>Sar</taxon>
        <taxon>Stramenopiles</taxon>
        <taxon>Oomycota</taxon>
        <taxon>Peronosporomycetes</taxon>
        <taxon>Peronosporales</taxon>
        <taxon>Peronosporaceae</taxon>
        <taxon>Phytophthora</taxon>
    </lineage>
</organism>
<dbReference type="Pfam" id="PF13637">
    <property type="entry name" value="Ank_4"/>
    <property type="match status" value="2"/>
</dbReference>
<keyword evidence="2" id="KW-1185">Reference proteome</keyword>
<dbReference type="EMBL" id="JAGDFM010000255">
    <property type="protein sequence ID" value="KAG7381226.1"/>
    <property type="molecule type" value="Genomic_DNA"/>
</dbReference>
<accession>A0A8T1VJX4</accession>
<evidence type="ECO:0000313" key="2">
    <source>
        <dbReference type="Proteomes" id="UP000694044"/>
    </source>
</evidence>
<dbReference type="OrthoDB" id="120242at2759"/>
<dbReference type="InterPro" id="IPR052050">
    <property type="entry name" value="SecEffector_AnkRepeat"/>
</dbReference>
<dbReference type="SMART" id="SM00248">
    <property type="entry name" value="ANK"/>
    <property type="match status" value="4"/>
</dbReference>
<sequence length="281" mass="31274">MKQCDRLGWGFVRVARRSRRKCHLEPTQRHSWALQVPEIPQDLEHALQIAVRKREIVVAEWLISQGAGWEEEDPEGAPLVHHVAAEALKWLAKREQFHESAGLLVMAAEKGHVHVVRWLLERDIPDTGSHLTALGGDASLGIHTAALNGHLEVAKLLRSVEYAVQDKNLRQPGDILDGQLGEWSTATPVGWETMADAAGHGYLDLVKWLWADYRDGLDVDIFGDGENSQAMDLAASNGHLDVLQYLHALQILIASSARKRKRDGVKFPFMSTVLGGSTDRF</sequence>
<dbReference type="AlphaFoldDB" id="A0A8T1VJX4"/>
<comment type="caution">
    <text evidence="1">The sequence shown here is derived from an EMBL/GenBank/DDBJ whole genome shotgun (WGS) entry which is preliminary data.</text>
</comment>